<name>A0A844YKF8_9SPHN</name>
<protein>
    <recommendedName>
        <fullName evidence="1">Transferrin-binding protein B C-lobe/N-lobe beta-barrel domain-containing protein</fullName>
    </recommendedName>
</protein>
<dbReference type="EMBL" id="WTYN01000003">
    <property type="protein sequence ID" value="MXO63839.1"/>
    <property type="molecule type" value="Genomic_DNA"/>
</dbReference>
<comment type="caution">
    <text evidence="2">The sequence shown here is derived from an EMBL/GenBank/DDBJ whole genome shotgun (WGS) entry which is preliminary data.</text>
</comment>
<evidence type="ECO:0000259" key="1">
    <source>
        <dbReference type="Pfam" id="PF01298"/>
    </source>
</evidence>
<evidence type="ECO:0000313" key="3">
    <source>
        <dbReference type="Proteomes" id="UP000445582"/>
    </source>
</evidence>
<organism evidence="2 3">
    <name type="scientific">Qipengyuania oceanensis</name>
    <dbReference type="NCBI Taxonomy" id="1463597"/>
    <lineage>
        <taxon>Bacteria</taxon>
        <taxon>Pseudomonadati</taxon>
        <taxon>Pseudomonadota</taxon>
        <taxon>Alphaproteobacteria</taxon>
        <taxon>Sphingomonadales</taxon>
        <taxon>Erythrobacteraceae</taxon>
        <taxon>Qipengyuania</taxon>
    </lineage>
</organism>
<dbReference type="OrthoDB" id="7529687at2"/>
<dbReference type="Pfam" id="PF01298">
    <property type="entry name" value="TbpB_B_D"/>
    <property type="match status" value="1"/>
</dbReference>
<accession>A0A844YKF8</accession>
<reference evidence="2 3" key="1">
    <citation type="submission" date="2019-12" db="EMBL/GenBank/DDBJ databases">
        <title>Genomic-based taxomic classification of the family Erythrobacteraceae.</title>
        <authorList>
            <person name="Xu L."/>
        </authorList>
    </citation>
    <scope>NUCLEOTIDE SEQUENCE [LARGE SCALE GENOMIC DNA]</scope>
    <source>
        <strain evidence="2 3">MCCC 1A09965</strain>
    </source>
</reference>
<dbReference type="Proteomes" id="UP000445582">
    <property type="component" value="Unassembled WGS sequence"/>
</dbReference>
<dbReference type="InterPro" id="IPR001677">
    <property type="entry name" value="TbpB_B_D"/>
</dbReference>
<dbReference type="AlphaFoldDB" id="A0A844YKF8"/>
<proteinExistence type="predicted"/>
<dbReference type="Gene3D" id="2.40.160.90">
    <property type="match status" value="1"/>
</dbReference>
<keyword evidence="3" id="KW-1185">Reference proteome</keyword>
<gene>
    <name evidence="2" type="ORF">GRI48_12565</name>
</gene>
<evidence type="ECO:0000313" key="2">
    <source>
        <dbReference type="EMBL" id="MXO63839.1"/>
    </source>
</evidence>
<dbReference type="RefSeq" id="WP_160676812.1">
    <property type="nucleotide sequence ID" value="NZ_WTYN01000003.1"/>
</dbReference>
<sequence>MITLPGLREGAIIPVNLNGSLDANGQWQNIYSSQSIVLDGDSGRQDALVTLQWPSAAVIGDETLSYTSYGYWGDDINIDGQASSGTAGIFAYGQATDPARIPTSGTATFDGVVVGSSGNAYAGGGLYLDYVTGTAQFRFDFGAGTLAGEMNPSVCPWECYSLGTYQFVQTVLGVGSNSFSGSFAIDGVEVPSWFEGNFNGPDASELMARWKAPFTYPSTTEGGQMAGIIVAKKK</sequence>
<dbReference type="SUPFAM" id="SSF56925">
    <property type="entry name" value="OMPA-like"/>
    <property type="match status" value="1"/>
</dbReference>
<dbReference type="InterPro" id="IPR011250">
    <property type="entry name" value="OMP/PagP_B-barrel"/>
</dbReference>
<feature type="domain" description="Transferrin-binding protein B C-lobe/N-lobe beta-barrel" evidence="1">
    <location>
        <begin position="101"/>
        <end position="233"/>
    </location>
</feature>